<dbReference type="Pfam" id="PF00271">
    <property type="entry name" value="Helicase_C"/>
    <property type="match status" value="1"/>
</dbReference>
<keyword evidence="8" id="KW-1185">Reference proteome</keyword>
<dbReference type="SMART" id="SM01142">
    <property type="entry name" value="DSHCT"/>
    <property type="match status" value="1"/>
</dbReference>
<dbReference type="KEGG" id="dae:Dtox_2083"/>
<evidence type="ECO:0000313" key="7">
    <source>
        <dbReference type="EMBL" id="ACV62912.1"/>
    </source>
</evidence>
<dbReference type="InterPro" id="IPR050699">
    <property type="entry name" value="RNA-DNA_Helicase"/>
</dbReference>
<dbReference type="Proteomes" id="UP000002217">
    <property type="component" value="Chromosome"/>
</dbReference>
<sequence length="516" mass="59839">MRYEDNSVYNSITETVKDRLPALFFVFSRGKTELIAEELSHDWDFLKPAEKKTVQQIVADFEKQNPTAFERKNRRLLKRLLSRGIGYHHAGLSPVLKNLVETLYERRLIYALCCTETFAAGVNFPACSTIFDSCRKWDGKTFRGLLNREFFQMAGRAGRRGFDEKGYVFVRIDEQYPEQTTFFDEDEVESVNSHLTISPNTALNLLQWKTDAEIEHFLTNNFAVYQGKKEERAVNIDIEAITAEIENLEQHFCEERDTRTCALYRKKLKKELYKHYRRRKNNPDYQSKIDEIKEILDLPARDCAHSLCFSAKRNLGKLVSERKRLNRQREKLAGQHENYFDKFSSVCSLLEQLGYIEGRILLPRGIFASKIHIQEILVTELIFSGIMSDATPAEIAAIIVGIDYEANRRDKMIPNVVDLSKVEELHRELQKSNVPLHFCSWSPIPGPLAYLWHEGKSFGSLLEMTEMQEGDIFSMLRREIDLLRQIESALKDDPALQAKIRGVRLSLDRDEVSVSF</sequence>
<reference evidence="7 8" key="1">
    <citation type="journal article" date="2009" name="Stand. Genomic Sci.">
        <title>Complete genome sequence of Desulfotomaculum acetoxidans type strain (5575).</title>
        <authorList>
            <person name="Spring S."/>
            <person name="Lapidus A."/>
            <person name="Schroder M."/>
            <person name="Gleim D."/>
            <person name="Sims D."/>
            <person name="Meincke L."/>
            <person name="Glavina Del Rio T."/>
            <person name="Tice H."/>
            <person name="Copeland A."/>
            <person name="Cheng J.F."/>
            <person name="Lucas S."/>
            <person name="Chen F."/>
            <person name="Nolan M."/>
            <person name="Bruce D."/>
            <person name="Goodwin L."/>
            <person name="Pitluck S."/>
            <person name="Ivanova N."/>
            <person name="Mavromatis K."/>
            <person name="Mikhailova N."/>
            <person name="Pati A."/>
            <person name="Chen A."/>
            <person name="Palaniappan K."/>
            <person name="Land M."/>
            <person name="Hauser L."/>
            <person name="Chang Y.J."/>
            <person name="Jeffries C.D."/>
            <person name="Chain P."/>
            <person name="Saunders E."/>
            <person name="Brettin T."/>
            <person name="Detter J.C."/>
            <person name="Goker M."/>
            <person name="Bristow J."/>
            <person name="Eisen J.A."/>
            <person name="Markowitz V."/>
            <person name="Hugenholtz P."/>
            <person name="Kyrpides N.C."/>
            <person name="Klenk H.P."/>
            <person name="Han C."/>
        </authorList>
    </citation>
    <scope>NUCLEOTIDE SEQUENCE [LARGE SCALE GENOMIC DNA]</scope>
    <source>
        <strain evidence="8">ATCC 49208 / DSM 771 / VKM B-1644</strain>
    </source>
</reference>
<dbReference type="PANTHER" id="PTHR12131:SF1">
    <property type="entry name" value="ATP-DEPENDENT RNA HELICASE SUPV3L1, MITOCHONDRIAL-RELATED"/>
    <property type="match status" value="1"/>
</dbReference>
<dbReference type="GO" id="GO:0004386">
    <property type="term" value="F:helicase activity"/>
    <property type="evidence" value="ECO:0007669"/>
    <property type="project" value="UniProtKB-KW"/>
</dbReference>
<dbReference type="eggNOG" id="COG4581">
    <property type="taxonomic scope" value="Bacteria"/>
</dbReference>
<dbReference type="SMART" id="SM00490">
    <property type="entry name" value="HELICc"/>
    <property type="match status" value="1"/>
</dbReference>
<evidence type="ECO:0000256" key="2">
    <source>
        <dbReference type="ARBA" id="ARBA00022801"/>
    </source>
</evidence>
<feature type="domain" description="Helicase C-terminal" evidence="6">
    <location>
        <begin position="45"/>
        <end position="206"/>
    </location>
</feature>
<dbReference type="AlphaFoldDB" id="C8VZ02"/>
<dbReference type="Pfam" id="PF08148">
    <property type="entry name" value="DSHCT"/>
    <property type="match status" value="1"/>
</dbReference>
<dbReference type="OrthoDB" id="9807155at2"/>
<dbReference type="CDD" id="cd18795">
    <property type="entry name" value="SF2_C_Ski2"/>
    <property type="match status" value="1"/>
</dbReference>
<dbReference type="GO" id="GO:0016787">
    <property type="term" value="F:hydrolase activity"/>
    <property type="evidence" value="ECO:0007669"/>
    <property type="project" value="UniProtKB-KW"/>
</dbReference>
<evidence type="ECO:0000256" key="1">
    <source>
        <dbReference type="ARBA" id="ARBA00022741"/>
    </source>
</evidence>
<evidence type="ECO:0000313" key="8">
    <source>
        <dbReference type="Proteomes" id="UP000002217"/>
    </source>
</evidence>
<dbReference type="RefSeq" id="WP_015757616.1">
    <property type="nucleotide sequence ID" value="NC_013216.1"/>
</dbReference>
<dbReference type="PANTHER" id="PTHR12131">
    <property type="entry name" value="ATP-DEPENDENT RNA AND DNA HELICASE"/>
    <property type="match status" value="1"/>
</dbReference>
<dbReference type="STRING" id="485916.Dtox_2083"/>
<keyword evidence="3" id="KW-0347">Helicase</keyword>
<protein>
    <submittedName>
        <fullName evidence="7">DSH domain protein</fullName>
    </submittedName>
</protein>
<accession>C8VZ02</accession>
<dbReference type="Gene3D" id="1.10.3380.30">
    <property type="match status" value="1"/>
</dbReference>
<dbReference type="SUPFAM" id="SSF52540">
    <property type="entry name" value="P-loop containing nucleoside triphosphate hydrolases"/>
    <property type="match status" value="1"/>
</dbReference>
<dbReference type="Gene3D" id="3.40.50.300">
    <property type="entry name" value="P-loop containing nucleotide triphosphate hydrolases"/>
    <property type="match status" value="1"/>
</dbReference>
<dbReference type="GO" id="GO:0005524">
    <property type="term" value="F:ATP binding"/>
    <property type="evidence" value="ECO:0007669"/>
    <property type="project" value="UniProtKB-KW"/>
</dbReference>
<dbReference type="InterPro" id="IPR001650">
    <property type="entry name" value="Helicase_C-like"/>
</dbReference>
<keyword evidence="2" id="KW-0378">Hydrolase</keyword>
<dbReference type="HOGENOM" id="CLU_002902_4_1_9"/>
<evidence type="ECO:0000256" key="5">
    <source>
        <dbReference type="SAM" id="Coils"/>
    </source>
</evidence>
<keyword evidence="5" id="KW-0175">Coiled coil</keyword>
<organism evidence="7 8">
    <name type="scientific">Desulfofarcimen acetoxidans (strain ATCC 49208 / DSM 771 / KCTC 5769 / VKM B-1644 / 5575)</name>
    <name type="common">Desulfotomaculum acetoxidans</name>
    <dbReference type="NCBI Taxonomy" id="485916"/>
    <lineage>
        <taxon>Bacteria</taxon>
        <taxon>Bacillati</taxon>
        <taxon>Bacillota</taxon>
        <taxon>Clostridia</taxon>
        <taxon>Eubacteriales</taxon>
        <taxon>Peptococcaceae</taxon>
        <taxon>Desulfofarcimen</taxon>
    </lineage>
</organism>
<gene>
    <name evidence="7" type="ordered locus">Dtox_2083</name>
</gene>
<evidence type="ECO:0000259" key="6">
    <source>
        <dbReference type="PROSITE" id="PS51194"/>
    </source>
</evidence>
<keyword evidence="4" id="KW-0067">ATP-binding</keyword>
<proteinExistence type="predicted"/>
<evidence type="ECO:0000256" key="4">
    <source>
        <dbReference type="ARBA" id="ARBA00022840"/>
    </source>
</evidence>
<dbReference type="InterPro" id="IPR012961">
    <property type="entry name" value="Ski2/MTR4_C"/>
</dbReference>
<dbReference type="PROSITE" id="PS51194">
    <property type="entry name" value="HELICASE_CTER"/>
    <property type="match status" value="1"/>
</dbReference>
<feature type="coiled-coil region" evidence="5">
    <location>
        <begin position="315"/>
        <end position="342"/>
    </location>
</feature>
<keyword evidence="1" id="KW-0547">Nucleotide-binding</keyword>
<dbReference type="EMBL" id="CP001720">
    <property type="protein sequence ID" value="ACV62912.1"/>
    <property type="molecule type" value="Genomic_DNA"/>
</dbReference>
<dbReference type="InterPro" id="IPR027417">
    <property type="entry name" value="P-loop_NTPase"/>
</dbReference>
<evidence type="ECO:0000256" key="3">
    <source>
        <dbReference type="ARBA" id="ARBA00022806"/>
    </source>
</evidence>
<name>C8VZ02_DESAS</name>